<reference evidence="6 7" key="1">
    <citation type="submission" date="2022-10" db="EMBL/GenBank/DDBJ databases">
        <title>Defluviimonas sp. nov., isolated from ocean surface water.</title>
        <authorList>
            <person name="He W."/>
            <person name="Wang L."/>
            <person name="Zhang D.-F."/>
        </authorList>
    </citation>
    <scope>NUCLEOTIDE SEQUENCE [LARGE SCALE GENOMIC DNA]</scope>
    <source>
        <strain evidence="6 7">WL0075</strain>
    </source>
</reference>
<dbReference type="RefSeq" id="WP_263722432.1">
    <property type="nucleotide sequence ID" value="NZ_JAOWLA010000013.1"/>
</dbReference>
<dbReference type="EMBL" id="JAOWLA010000013">
    <property type="protein sequence ID" value="MCV2865901.1"/>
    <property type="molecule type" value="Genomic_DNA"/>
</dbReference>
<name>A0ABT2Z480_9RHOB</name>
<evidence type="ECO:0000313" key="6">
    <source>
        <dbReference type="EMBL" id="MCV2865901.1"/>
    </source>
</evidence>
<proteinExistence type="predicted"/>
<gene>
    <name evidence="6" type="ORF">OE647_14325</name>
</gene>
<keyword evidence="2" id="KW-0963">Cytoplasm</keyword>
<dbReference type="InterPro" id="IPR012312">
    <property type="entry name" value="Hemerythrin-like"/>
</dbReference>
<dbReference type="CDD" id="cd12108">
    <property type="entry name" value="Hr-like"/>
    <property type="match status" value="1"/>
</dbReference>
<organism evidence="6 7">
    <name type="scientific">Albidovulum sediminicola</name>
    <dbReference type="NCBI Taxonomy" id="2984331"/>
    <lineage>
        <taxon>Bacteria</taxon>
        <taxon>Pseudomonadati</taxon>
        <taxon>Pseudomonadota</taxon>
        <taxon>Alphaproteobacteria</taxon>
        <taxon>Rhodobacterales</taxon>
        <taxon>Paracoccaceae</taxon>
        <taxon>Albidovulum</taxon>
    </lineage>
</organism>
<dbReference type="PANTHER" id="PTHR36438">
    <property type="entry name" value="IRON-SULFUR CLUSTER REPAIR PROTEIN YTFE"/>
    <property type="match status" value="1"/>
</dbReference>
<dbReference type="InterPro" id="IPR019903">
    <property type="entry name" value="RIC_family"/>
</dbReference>
<dbReference type="Pfam" id="PF01814">
    <property type="entry name" value="Hemerythrin"/>
    <property type="match status" value="1"/>
</dbReference>
<evidence type="ECO:0000256" key="4">
    <source>
        <dbReference type="ARBA" id="ARBA00023004"/>
    </source>
</evidence>
<keyword evidence="4" id="KW-0408">Iron</keyword>
<dbReference type="Proteomes" id="UP001652503">
    <property type="component" value="Unassembled WGS sequence"/>
</dbReference>
<evidence type="ECO:0000256" key="2">
    <source>
        <dbReference type="ARBA" id="ARBA00022490"/>
    </source>
</evidence>
<keyword evidence="7" id="KW-1185">Reference proteome</keyword>
<accession>A0ABT2Z480</accession>
<evidence type="ECO:0000256" key="3">
    <source>
        <dbReference type="ARBA" id="ARBA00022723"/>
    </source>
</evidence>
<protein>
    <submittedName>
        <fullName evidence="6">Hemerythrin domain-containing protein</fullName>
    </submittedName>
</protein>
<evidence type="ECO:0000313" key="7">
    <source>
        <dbReference type="Proteomes" id="UP001652503"/>
    </source>
</evidence>
<dbReference type="PANTHER" id="PTHR36438:SF1">
    <property type="entry name" value="IRON-SULFUR CLUSTER REPAIR PROTEIN YTFE"/>
    <property type="match status" value="1"/>
</dbReference>
<evidence type="ECO:0000256" key="1">
    <source>
        <dbReference type="ARBA" id="ARBA00004496"/>
    </source>
</evidence>
<comment type="subcellular location">
    <subcellularLocation>
        <location evidence="1">Cytoplasm</location>
    </subcellularLocation>
</comment>
<evidence type="ECO:0000259" key="5">
    <source>
        <dbReference type="Pfam" id="PF01814"/>
    </source>
</evidence>
<feature type="domain" description="Hemerythrin-like" evidence="5">
    <location>
        <begin position="21"/>
        <end position="152"/>
    </location>
</feature>
<sequence length="161" mass="17465">MARPTPPKDPGALTRFIQGEFHARHRARLPALAALSEEVESIHAGRAGVPAGLAGLLRQMIGALEVHMKMAELILFPAMRKAAPGLDLPIAALRANHEDHTAEVEQILGLTSGLTLPAGACASWTRLYAETRAFLDDLKEHIRLENEVLFPQFETGVARHG</sequence>
<comment type="caution">
    <text evidence="6">The sequence shown here is derived from an EMBL/GenBank/DDBJ whole genome shotgun (WGS) entry which is preliminary data.</text>
</comment>
<dbReference type="Gene3D" id="1.20.120.520">
    <property type="entry name" value="nmb1532 protein domain like"/>
    <property type="match status" value="1"/>
</dbReference>
<keyword evidence="3" id="KW-0479">Metal-binding</keyword>